<dbReference type="InterPro" id="IPR017930">
    <property type="entry name" value="Myb_dom"/>
</dbReference>
<keyword evidence="3" id="KW-0805">Transcription regulation</keyword>
<evidence type="ECO:0000256" key="4">
    <source>
        <dbReference type="ARBA" id="ARBA00023054"/>
    </source>
</evidence>
<dbReference type="InterPro" id="IPR006447">
    <property type="entry name" value="Myb_dom_plants"/>
</dbReference>
<dbReference type="InterPro" id="IPR046955">
    <property type="entry name" value="PHR1-like"/>
</dbReference>
<proteinExistence type="inferred from homology"/>
<dbReference type="GO" id="GO:0003677">
    <property type="term" value="F:DNA binding"/>
    <property type="evidence" value="ECO:0007669"/>
    <property type="project" value="InterPro"/>
</dbReference>
<sequence>MESGVGSSGPPLPGRNGGFGGISAIGISVIPCPAVMVIWRSQCDLDPQKLCCQGSIFPAVARVVDTGISRESSKCEVGFGVTDTWLVAEAEGCSCSRMFSSRYMSSDSPVNERAEYQVQEQNCILANDDSFRIPTEFPGMFSPNLPLDVELCFESQLPGSTKLNLGAASITSIASAYVGSASAFNTTERCMCLARTGCHGDSSSSYSQDRMDHNLVIPLCQRNSLDLQATNSLEPEIKVSFDNNQNLGFCSKSFQDLYRGVPASNLFEPLQRSAEIDETAKCRPAYINFEGSECNKVNFNPYGSQLPKPISGSFQPEKQPSKSPCGISVTNNNSVLSRTGKSSGSRIRWTQDLHERFVKCVNHLGGADKATPKEILKLMDISGLTILQVKSHLQKYRTARYVPESTEGKTDKRFHINTETQFDPKTGMQIAEALRLQLEVQRCLHQQLEVQRDIQSRIEEQARQLKKMFDQQLLTKETRIQSPDFNLTSPDQISSMNFQYPSHCDKRSQAFVRER</sequence>
<organism evidence="9 10">
    <name type="scientific">Morella rubra</name>
    <name type="common">Chinese bayberry</name>
    <dbReference type="NCBI Taxonomy" id="262757"/>
    <lineage>
        <taxon>Eukaryota</taxon>
        <taxon>Viridiplantae</taxon>
        <taxon>Streptophyta</taxon>
        <taxon>Embryophyta</taxon>
        <taxon>Tracheophyta</taxon>
        <taxon>Spermatophyta</taxon>
        <taxon>Magnoliopsida</taxon>
        <taxon>eudicotyledons</taxon>
        <taxon>Gunneridae</taxon>
        <taxon>Pentapetalae</taxon>
        <taxon>rosids</taxon>
        <taxon>fabids</taxon>
        <taxon>Fagales</taxon>
        <taxon>Myricaceae</taxon>
        <taxon>Morella</taxon>
    </lineage>
</organism>
<evidence type="ECO:0000256" key="2">
    <source>
        <dbReference type="ARBA" id="ARBA00006783"/>
    </source>
</evidence>
<dbReference type="Gene3D" id="1.10.10.60">
    <property type="entry name" value="Homeodomain-like"/>
    <property type="match status" value="1"/>
</dbReference>
<dbReference type="GO" id="GO:0005634">
    <property type="term" value="C:nucleus"/>
    <property type="evidence" value="ECO:0007669"/>
    <property type="project" value="UniProtKB-SubCell"/>
</dbReference>
<feature type="domain" description="HTH myb-type" evidence="8">
    <location>
        <begin position="348"/>
        <end position="401"/>
    </location>
</feature>
<dbReference type="PANTHER" id="PTHR31499:SF85">
    <property type="entry name" value="TRANSCRIPTION FACTOR MYB-RELATED FAMILY"/>
    <property type="match status" value="1"/>
</dbReference>
<evidence type="ECO:0000256" key="5">
    <source>
        <dbReference type="ARBA" id="ARBA00023163"/>
    </source>
</evidence>
<name>A0A6A1WK95_9ROSI</name>
<dbReference type="AlphaFoldDB" id="A0A6A1WK95"/>
<keyword evidence="10" id="KW-1185">Reference proteome</keyword>
<feature type="compositionally biased region" description="Polar residues" evidence="7">
    <location>
        <begin position="312"/>
        <end position="343"/>
    </location>
</feature>
<keyword evidence="4" id="KW-0175">Coiled coil</keyword>
<dbReference type="NCBIfam" id="TIGR01557">
    <property type="entry name" value="myb_SHAQKYF"/>
    <property type="match status" value="1"/>
</dbReference>
<dbReference type="OrthoDB" id="551907at2759"/>
<dbReference type="InterPro" id="IPR025756">
    <property type="entry name" value="Myb_CC_LHEQLE"/>
</dbReference>
<dbReference type="GO" id="GO:0003700">
    <property type="term" value="F:DNA-binding transcription factor activity"/>
    <property type="evidence" value="ECO:0007669"/>
    <property type="project" value="InterPro"/>
</dbReference>
<comment type="similarity">
    <text evidence="2">Belongs to the MYB-CC family.</text>
</comment>
<dbReference type="Pfam" id="PF14379">
    <property type="entry name" value="Myb_CC_LHEQLE"/>
    <property type="match status" value="1"/>
</dbReference>
<evidence type="ECO:0000313" key="9">
    <source>
        <dbReference type="EMBL" id="KAB1224886.1"/>
    </source>
</evidence>
<keyword evidence="6" id="KW-0539">Nucleus</keyword>
<dbReference type="SUPFAM" id="SSF46689">
    <property type="entry name" value="Homeodomain-like"/>
    <property type="match status" value="1"/>
</dbReference>
<feature type="region of interest" description="Disordered" evidence="7">
    <location>
        <begin position="309"/>
        <end position="343"/>
    </location>
</feature>
<reference evidence="9 10" key="1">
    <citation type="journal article" date="2019" name="Plant Biotechnol. J.">
        <title>The red bayberry genome and genetic basis of sex determination.</title>
        <authorList>
            <person name="Jia H.M."/>
            <person name="Jia H.J."/>
            <person name="Cai Q.L."/>
            <person name="Wang Y."/>
            <person name="Zhao H.B."/>
            <person name="Yang W.F."/>
            <person name="Wang G.Y."/>
            <person name="Li Y.H."/>
            <person name="Zhan D.L."/>
            <person name="Shen Y.T."/>
            <person name="Niu Q.F."/>
            <person name="Chang L."/>
            <person name="Qiu J."/>
            <person name="Zhao L."/>
            <person name="Xie H.B."/>
            <person name="Fu W.Y."/>
            <person name="Jin J."/>
            <person name="Li X.W."/>
            <person name="Jiao Y."/>
            <person name="Zhou C.C."/>
            <person name="Tu T."/>
            <person name="Chai C.Y."/>
            <person name="Gao J.L."/>
            <person name="Fan L.J."/>
            <person name="van de Weg E."/>
            <person name="Wang J.Y."/>
            <person name="Gao Z.S."/>
        </authorList>
    </citation>
    <scope>NUCLEOTIDE SEQUENCE [LARGE SCALE GENOMIC DNA]</scope>
    <source>
        <tissue evidence="9">Leaves</tissue>
    </source>
</reference>
<evidence type="ECO:0000313" key="10">
    <source>
        <dbReference type="Proteomes" id="UP000516437"/>
    </source>
</evidence>
<evidence type="ECO:0000256" key="1">
    <source>
        <dbReference type="ARBA" id="ARBA00004123"/>
    </source>
</evidence>
<keyword evidence="5" id="KW-0804">Transcription</keyword>
<evidence type="ECO:0000256" key="7">
    <source>
        <dbReference type="SAM" id="MobiDB-lite"/>
    </source>
</evidence>
<protein>
    <submittedName>
        <fullName evidence="9">Protein PHR1-LIKE 1</fullName>
    </submittedName>
</protein>
<dbReference type="PANTHER" id="PTHR31499">
    <property type="entry name" value="MYB FAMILY TRANSCRIPTION FACTOR PHL11"/>
    <property type="match status" value="1"/>
</dbReference>
<dbReference type="InterPro" id="IPR009057">
    <property type="entry name" value="Homeodomain-like_sf"/>
</dbReference>
<dbReference type="InterPro" id="IPR001005">
    <property type="entry name" value="SANT/Myb"/>
</dbReference>
<evidence type="ECO:0000256" key="6">
    <source>
        <dbReference type="ARBA" id="ARBA00023242"/>
    </source>
</evidence>
<dbReference type="FunFam" id="1.10.10.60:FF:000002">
    <property type="entry name" value="Myb family transcription factor"/>
    <property type="match status" value="1"/>
</dbReference>
<dbReference type="Pfam" id="PF00249">
    <property type="entry name" value="Myb_DNA-binding"/>
    <property type="match status" value="1"/>
</dbReference>
<evidence type="ECO:0000256" key="3">
    <source>
        <dbReference type="ARBA" id="ARBA00023015"/>
    </source>
</evidence>
<dbReference type="EMBL" id="RXIC02000019">
    <property type="protein sequence ID" value="KAB1224886.1"/>
    <property type="molecule type" value="Genomic_DNA"/>
</dbReference>
<dbReference type="Proteomes" id="UP000516437">
    <property type="component" value="Chromosome 1"/>
</dbReference>
<comment type="subcellular location">
    <subcellularLocation>
        <location evidence="1">Nucleus</location>
    </subcellularLocation>
</comment>
<evidence type="ECO:0000259" key="8">
    <source>
        <dbReference type="PROSITE" id="PS51294"/>
    </source>
</evidence>
<dbReference type="PROSITE" id="PS51294">
    <property type="entry name" value="HTH_MYB"/>
    <property type="match status" value="1"/>
</dbReference>
<comment type="caution">
    <text evidence="9">The sequence shown here is derived from an EMBL/GenBank/DDBJ whole genome shotgun (WGS) entry which is preliminary data.</text>
</comment>
<accession>A0A6A1WK95</accession>
<feature type="region of interest" description="Disordered" evidence="7">
    <location>
        <begin position="481"/>
        <end position="500"/>
    </location>
</feature>
<gene>
    <name evidence="9" type="ORF">CJ030_MR1G008840</name>
</gene>